<keyword evidence="3" id="KW-1185">Reference proteome</keyword>
<dbReference type="Proteomes" id="UP000219636">
    <property type="component" value="Unassembled WGS sequence"/>
</dbReference>
<evidence type="ECO:0000313" key="2">
    <source>
        <dbReference type="EMBL" id="SOC18307.1"/>
    </source>
</evidence>
<keyword evidence="1" id="KW-0472">Membrane</keyword>
<reference evidence="3" key="1">
    <citation type="submission" date="2017-08" db="EMBL/GenBank/DDBJ databases">
        <authorList>
            <person name="Varghese N."/>
            <person name="Submissions S."/>
        </authorList>
    </citation>
    <scope>NUCLEOTIDE SEQUENCE [LARGE SCALE GENOMIC DNA]</scope>
    <source>
        <strain evidence="3">JC22</strain>
    </source>
</reference>
<dbReference type="AlphaFoldDB" id="A0A285TA04"/>
<protein>
    <recommendedName>
        <fullName evidence="4">Tumor necrosis factor receptor superfamily member 19</fullName>
    </recommendedName>
</protein>
<dbReference type="EMBL" id="OBMQ01000010">
    <property type="protein sequence ID" value="SOC18307.1"/>
    <property type="molecule type" value="Genomic_DNA"/>
</dbReference>
<gene>
    <name evidence="2" type="ORF">SAMN05880501_11080</name>
</gene>
<evidence type="ECO:0008006" key="4">
    <source>
        <dbReference type="Google" id="ProtNLM"/>
    </source>
</evidence>
<sequence length="52" mass="5802">MNGKKAALYLLGAIILAAILVTIAMQVFFRTYEPKNPGEMSFEVQVNENAER</sequence>
<name>A0A285TA04_9BACL</name>
<feature type="transmembrane region" description="Helical" evidence="1">
    <location>
        <begin position="7"/>
        <end position="29"/>
    </location>
</feature>
<organism evidence="2 3">
    <name type="scientific">Ureibacillus xyleni</name>
    <dbReference type="NCBI Taxonomy" id="614648"/>
    <lineage>
        <taxon>Bacteria</taxon>
        <taxon>Bacillati</taxon>
        <taxon>Bacillota</taxon>
        <taxon>Bacilli</taxon>
        <taxon>Bacillales</taxon>
        <taxon>Caryophanaceae</taxon>
        <taxon>Ureibacillus</taxon>
    </lineage>
</organism>
<proteinExistence type="predicted"/>
<evidence type="ECO:0000256" key="1">
    <source>
        <dbReference type="SAM" id="Phobius"/>
    </source>
</evidence>
<dbReference type="RefSeq" id="WP_161946700.1">
    <property type="nucleotide sequence ID" value="NZ_OBMQ01000010.1"/>
</dbReference>
<evidence type="ECO:0000313" key="3">
    <source>
        <dbReference type="Proteomes" id="UP000219636"/>
    </source>
</evidence>
<keyword evidence="1" id="KW-1133">Transmembrane helix</keyword>
<accession>A0A285TA04</accession>
<keyword evidence="1" id="KW-0812">Transmembrane</keyword>